<feature type="chain" id="PRO_5016275145" description="G-protein coupled receptors family 1 profile domain-containing protein" evidence="2">
    <location>
        <begin position="19"/>
        <end position="67"/>
    </location>
</feature>
<dbReference type="Proteomes" id="UP000250572">
    <property type="component" value="Unassembled WGS sequence"/>
</dbReference>
<evidence type="ECO:0000256" key="1">
    <source>
        <dbReference type="SAM" id="Phobius"/>
    </source>
</evidence>
<keyword evidence="1" id="KW-0812">Transmembrane</keyword>
<keyword evidence="1" id="KW-1133">Transmembrane helix</keyword>
<proteinExistence type="predicted"/>
<evidence type="ECO:0000256" key="2">
    <source>
        <dbReference type="SAM" id="SignalP"/>
    </source>
</evidence>
<dbReference type="AlphaFoldDB" id="A0A315V798"/>
<name>A0A315V798_GAMAF</name>
<evidence type="ECO:0000313" key="3">
    <source>
        <dbReference type="EMBL" id="PWA19248.1"/>
    </source>
</evidence>
<protein>
    <recommendedName>
        <fullName evidence="5">G-protein coupled receptors family 1 profile domain-containing protein</fullName>
    </recommendedName>
</protein>
<sequence>MMNVAAFIQVSLISSCLSLVPSLIAAVCVQFKKAKLNFYLLLMNGVRVVFTKALAFSTVLTIRGLLF</sequence>
<gene>
    <name evidence="3" type="ORF">CCH79_00014546</name>
</gene>
<keyword evidence="2" id="KW-0732">Signal</keyword>
<reference evidence="3 4" key="1">
    <citation type="journal article" date="2018" name="G3 (Bethesda)">
        <title>A High-Quality Reference Genome for the Invasive Mosquitofish Gambusia affinis Using a Chicago Library.</title>
        <authorList>
            <person name="Hoffberg S.L."/>
            <person name="Troendle N.J."/>
            <person name="Glenn T.C."/>
            <person name="Mahmud O."/>
            <person name="Louha S."/>
            <person name="Chalopin D."/>
            <person name="Bennetzen J.L."/>
            <person name="Mauricio R."/>
        </authorList>
    </citation>
    <scope>NUCLEOTIDE SEQUENCE [LARGE SCALE GENOMIC DNA]</scope>
    <source>
        <strain evidence="3">NE01/NJP1002.9</strain>
        <tissue evidence="3">Muscle</tissue>
    </source>
</reference>
<accession>A0A315V798</accession>
<keyword evidence="1" id="KW-0472">Membrane</keyword>
<evidence type="ECO:0008006" key="5">
    <source>
        <dbReference type="Google" id="ProtNLM"/>
    </source>
</evidence>
<organism evidence="3 4">
    <name type="scientific">Gambusia affinis</name>
    <name type="common">Western mosquitofish</name>
    <name type="synonym">Heterandria affinis</name>
    <dbReference type="NCBI Taxonomy" id="33528"/>
    <lineage>
        <taxon>Eukaryota</taxon>
        <taxon>Metazoa</taxon>
        <taxon>Chordata</taxon>
        <taxon>Craniata</taxon>
        <taxon>Vertebrata</taxon>
        <taxon>Euteleostomi</taxon>
        <taxon>Actinopterygii</taxon>
        <taxon>Neopterygii</taxon>
        <taxon>Teleostei</taxon>
        <taxon>Neoteleostei</taxon>
        <taxon>Acanthomorphata</taxon>
        <taxon>Ovalentaria</taxon>
        <taxon>Atherinomorphae</taxon>
        <taxon>Cyprinodontiformes</taxon>
        <taxon>Poeciliidae</taxon>
        <taxon>Poeciliinae</taxon>
        <taxon>Gambusia</taxon>
    </lineage>
</organism>
<dbReference type="EMBL" id="NHOQ01002164">
    <property type="protein sequence ID" value="PWA19248.1"/>
    <property type="molecule type" value="Genomic_DNA"/>
</dbReference>
<keyword evidence="4" id="KW-1185">Reference proteome</keyword>
<comment type="caution">
    <text evidence="3">The sequence shown here is derived from an EMBL/GenBank/DDBJ whole genome shotgun (WGS) entry which is preliminary data.</text>
</comment>
<feature type="signal peptide" evidence="2">
    <location>
        <begin position="1"/>
        <end position="18"/>
    </location>
</feature>
<feature type="transmembrane region" description="Helical" evidence="1">
    <location>
        <begin position="49"/>
        <end position="66"/>
    </location>
</feature>
<evidence type="ECO:0000313" key="4">
    <source>
        <dbReference type="Proteomes" id="UP000250572"/>
    </source>
</evidence>